<feature type="compositionally biased region" description="Basic and acidic residues" evidence="2">
    <location>
        <begin position="286"/>
        <end position="334"/>
    </location>
</feature>
<feature type="compositionally biased region" description="Polar residues" evidence="2">
    <location>
        <begin position="551"/>
        <end position="564"/>
    </location>
</feature>
<keyword evidence="1" id="KW-0175">Coiled coil</keyword>
<dbReference type="GO" id="GO:0003677">
    <property type="term" value="F:DNA binding"/>
    <property type="evidence" value="ECO:0007669"/>
    <property type="project" value="InterPro"/>
</dbReference>
<feature type="compositionally biased region" description="Basic residues" evidence="2">
    <location>
        <begin position="399"/>
        <end position="411"/>
    </location>
</feature>
<evidence type="ECO:0000313" key="4">
    <source>
        <dbReference type="EMBL" id="TDH15748.1"/>
    </source>
</evidence>
<feature type="compositionally biased region" description="Basic and acidic residues" evidence="2">
    <location>
        <begin position="164"/>
        <end position="190"/>
    </location>
</feature>
<feature type="region of interest" description="Disordered" evidence="2">
    <location>
        <begin position="235"/>
        <end position="254"/>
    </location>
</feature>
<feature type="region of interest" description="Disordered" evidence="2">
    <location>
        <begin position="399"/>
        <end position="564"/>
    </location>
</feature>
<feature type="compositionally biased region" description="Low complexity" evidence="2">
    <location>
        <begin position="518"/>
        <end position="531"/>
    </location>
</feature>
<feature type="compositionally biased region" description="Low complexity" evidence="2">
    <location>
        <begin position="450"/>
        <end position="463"/>
    </location>
</feature>
<dbReference type="InterPro" id="IPR036322">
    <property type="entry name" value="WD40_repeat_dom_sf"/>
</dbReference>
<proteinExistence type="predicted"/>
<gene>
    <name evidence="4" type="ORF">EPR50_G00012840</name>
</gene>
<dbReference type="Gene3D" id="2.130.10.10">
    <property type="entry name" value="YVTN repeat-like/Quinoprotein amine dehydrogenase"/>
    <property type="match status" value="1"/>
</dbReference>
<dbReference type="STRING" id="8167.A0A484DJR6"/>
<feature type="domain" description="Partner and localiser of BRCA2 WD40" evidence="3">
    <location>
        <begin position="1086"/>
        <end position="1425"/>
    </location>
</feature>
<feature type="compositionally biased region" description="Basic and acidic residues" evidence="2">
    <location>
        <begin position="874"/>
        <end position="886"/>
    </location>
</feature>
<feature type="compositionally biased region" description="Low complexity" evidence="2">
    <location>
        <begin position="995"/>
        <end position="1024"/>
    </location>
</feature>
<name>A0A484DJR6_PERFV</name>
<evidence type="ECO:0000259" key="3">
    <source>
        <dbReference type="Pfam" id="PF16756"/>
    </source>
</evidence>
<dbReference type="InterPro" id="IPR042417">
    <property type="entry name" value="PALB2"/>
</dbReference>
<feature type="region of interest" description="Disordered" evidence="2">
    <location>
        <begin position="119"/>
        <end position="190"/>
    </location>
</feature>
<keyword evidence="5" id="KW-1185">Reference proteome</keyword>
<feature type="compositionally biased region" description="Polar residues" evidence="2">
    <location>
        <begin position="87"/>
        <end position="96"/>
    </location>
</feature>
<feature type="compositionally biased region" description="Polar residues" evidence="2">
    <location>
        <begin position="807"/>
        <end position="818"/>
    </location>
</feature>
<feature type="region of interest" description="Disordered" evidence="2">
    <location>
        <begin position="65"/>
        <end position="96"/>
    </location>
</feature>
<sequence>MLGPSEQIAEQCKDNMHCEEQLRTTLHCDDKEKLRRKLALLQREYLRTAERLQRAERLDAVRRPVESRISQQEHQNQRDPEVLSNPCPHQSSLILNTTNGTAPSVAQCQRHTGGLADLDNSDAACPQTPDPSHDTAKGHRSTPGLRLRSQRSRLRLQRRSAVRSTDDNREEGRSQRERMETVKTEGSGERVKMEGTEVVNESEDLFSGTDAESQSLLLPHWNSSGQTETGDIAGKEIQGRQKQREKETELRAEGEIETVSTSLLLTCRNPAIHTEGTEQDVTPNGRNKETEEGEENRNTRGQRDVRLCEDSSNKDTDKNAAEEMESEKLHDKTAEIKEEKRELIEGEHDVKGVSLLDSCTLVEGLLFPAEYYVRTTRRMTFSQSQPDMQAVILSQLSVGRHRRGRGLNRRAHNPERSGQHAGTGLSSPATAPVDTRMVSQSADTCAELNSQSSSEISDQISASRHQVDIDACLSPTVSTARPARGGRKRRGRGRGRPQTPRCSIDTHRLGLGQTSHNPQPTSSPLSPSSSPHGADGPKPRLTPGEAVPTQDDPQSVSILSPATWPSSGVDGVQVSSASGHLGKVFPIFLKSSDATNGSTQMSRSAASLQSLFLPSSSPAQTSLFPLPCLSPGSLVNKLMNFDITQDFHLPDDQFASLKLHKLCQVAVDSEVEYFTLPSHNSRRSSRRSDTQRSSDTMMPLPLALSLTPTIANSPHPTETEQAATRPVDFQNLSIEHKHEDKLTSQSLTEGSAKQDIMKIPGEQQTENLYPECQARTTSTECVSVVQDCAADCVDQYVEQDTAVLNTPSQSSVSANNTHRTVDHPVEPQPHINFADRPAGKVNDYVIGRSDELQIKESFVISSEEQTVSPGVVHPLEDQRSTNHHTEDKAIIETLSLDCPVEKSPEEPSNSCTAVQFCKSGEAPGESPAQHLNAARDSHETTTSPPRDRLVGNKNPDSTRVHSQLLLSPPLASEACPFITPHLPSSAPPYSPPLPSLGLTPHRPLTSSPTAPPLTLAPRLSPSTQALSPPALCPCPSLLSSQPTTSPAGQIPASPVPLCTDDQRVEPPTLVSSIPPQGSSGQAGLRTEETAEEHVTRCTHTLKAPAGGCLVDACCLPGSSGHLCVVAAGKWAVCLWSQTSASDWSLTHTWAFNEPVISVFPVPDAAGLICVTLGQLEIREVRMLSCSSLLQVQLCEGVVQTVVGVSKSRVVSSSHSASGSTLQVFTLSDSGSTWNSQTLLCPGVCVGALAPVDGLSDALIGTDEGGNLFVWNLKTGQQLRRIILGDGLSHTSCLRGYSYCGVLFVLLQHQLLSSLAEEAKDQMCSKEERKKTALFSLVAVNPLSGKCVLATRLHPPKAWSGRLCEADVHSSSVVGLSQSGCVCVWDLGQRATSRMVWAPESEGWQLVRWGGGGTLVTGHHNGDVTLHCYSTSQASLCRQR</sequence>
<dbReference type="GO" id="GO:0000724">
    <property type="term" value="P:double-strand break repair via homologous recombination"/>
    <property type="evidence" value="ECO:0007669"/>
    <property type="project" value="InterPro"/>
</dbReference>
<dbReference type="EMBL" id="SCKG01000002">
    <property type="protein sequence ID" value="TDH15748.1"/>
    <property type="molecule type" value="Genomic_DNA"/>
</dbReference>
<feature type="region of interest" description="Disordered" evidence="2">
    <location>
        <begin position="862"/>
        <end position="886"/>
    </location>
</feature>
<evidence type="ECO:0000256" key="2">
    <source>
        <dbReference type="SAM" id="MobiDB-lite"/>
    </source>
</evidence>
<accession>A0A484DJR6</accession>
<feature type="compositionally biased region" description="Basic and acidic residues" evidence="2">
    <location>
        <begin position="933"/>
        <end position="950"/>
    </location>
</feature>
<feature type="compositionally biased region" description="Polar residues" evidence="2">
    <location>
        <begin position="437"/>
        <end position="449"/>
    </location>
</feature>
<feature type="region of interest" description="Disordered" evidence="2">
    <location>
        <begin position="986"/>
        <end position="1024"/>
    </location>
</feature>
<dbReference type="PANTHER" id="PTHR14662:SF2">
    <property type="entry name" value="PARTNER AND LOCALIZER OF BRCA2"/>
    <property type="match status" value="1"/>
</dbReference>
<reference evidence="4 5" key="1">
    <citation type="submission" date="2019-01" db="EMBL/GenBank/DDBJ databases">
        <title>A chromosome-scale genome assembly of the yellow perch, Perca flavescens.</title>
        <authorList>
            <person name="Feron R."/>
            <person name="Morvezen R."/>
            <person name="Bestin A."/>
            <person name="Haffray P."/>
            <person name="Klopp C."/>
            <person name="Zahm M."/>
            <person name="Cabau C."/>
            <person name="Roques C."/>
            <person name="Donnadieu C."/>
            <person name="Bouchez O."/>
            <person name="Christie M."/>
            <person name="Larson W."/>
            <person name="Guiguen Y."/>
        </authorList>
    </citation>
    <scope>NUCLEOTIDE SEQUENCE [LARGE SCALE GENOMIC DNA]</scope>
    <source>
        <strain evidence="4">YP-PL-M2</strain>
        <tissue evidence="4">Blood</tissue>
    </source>
</reference>
<organism evidence="4 5">
    <name type="scientific">Perca flavescens</name>
    <name type="common">American yellow perch</name>
    <name type="synonym">Morone flavescens</name>
    <dbReference type="NCBI Taxonomy" id="8167"/>
    <lineage>
        <taxon>Eukaryota</taxon>
        <taxon>Metazoa</taxon>
        <taxon>Chordata</taxon>
        <taxon>Craniata</taxon>
        <taxon>Vertebrata</taxon>
        <taxon>Euteleostomi</taxon>
        <taxon>Actinopterygii</taxon>
        <taxon>Neopterygii</taxon>
        <taxon>Teleostei</taxon>
        <taxon>Neoteleostei</taxon>
        <taxon>Acanthomorphata</taxon>
        <taxon>Eupercaria</taxon>
        <taxon>Perciformes</taxon>
        <taxon>Percoidei</taxon>
        <taxon>Percidae</taxon>
        <taxon>Percinae</taxon>
        <taxon>Perca</taxon>
    </lineage>
</organism>
<feature type="region of interest" description="Disordered" evidence="2">
    <location>
        <begin position="921"/>
        <end position="960"/>
    </location>
</feature>
<comment type="caution">
    <text evidence="4">The sequence shown here is derived from an EMBL/GenBank/DDBJ whole genome shotgun (WGS) entry which is preliminary data.</text>
</comment>
<protein>
    <recommendedName>
        <fullName evidence="3">Partner and localiser of BRCA2 WD40 domain-containing protein</fullName>
    </recommendedName>
</protein>
<feature type="region of interest" description="Disordered" evidence="2">
    <location>
        <begin position="678"/>
        <end position="699"/>
    </location>
</feature>
<feature type="region of interest" description="Disordered" evidence="2">
    <location>
        <begin position="807"/>
        <end position="836"/>
    </location>
</feature>
<dbReference type="Proteomes" id="UP000295070">
    <property type="component" value="Chromosome 2"/>
</dbReference>
<dbReference type="Pfam" id="PF16756">
    <property type="entry name" value="PALB2_WD40"/>
    <property type="match status" value="1"/>
</dbReference>
<feature type="coiled-coil region" evidence="1">
    <location>
        <begin position="31"/>
        <end position="58"/>
    </location>
</feature>
<dbReference type="GO" id="GO:0005654">
    <property type="term" value="C:nucleoplasm"/>
    <property type="evidence" value="ECO:0007669"/>
    <property type="project" value="TreeGrafter"/>
</dbReference>
<feature type="compositionally biased region" description="Basic residues" evidence="2">
    <location>
        <begin position="484"/>
        <end position="495"/>
    </location>
</feature>
<feature type="region of interest" description="Disordered" evidence="2">
    <location>
        <begin position="272"/>
        <end position="334"/>
    </location>
</feature>
<dbReference type="InterPro" id="IPR015943">
    <property type="entry name" value="WD40/YVTN_repeat-like_dom_sf"/>
</dbReference>
<dbReference type="PANTHER" id="PTHR14662">
    <property type="entry name" value="PARTNER AND LOCALIZER OF BRCA2"/>
    <property type="match status" value="1"/>
</dbReference>
<evidence type="ECO:0000313" key="5">
    <source>
        <dbReference type="Proteomes" id="UP000295070"/>
    </source>
</evidence>
<evidence type="ECO:0000256" key="1">
    <source>
        <dbReference type="SAM" id="Coils"/>
    </source>
</evidence>
<feature type="compositionally biased region" description="Basic residues" evidence="2">
    <location>
        <begin position="148"/>
        <end position="161"/>
    </location>
</feature>
<dbReference type="InterPro" id="IPR031920">
    <property type="entry name" value="PALB2_WD40"/>
</dbReference>
<dbReference type="SUPFAM" id="SSF50978">
    <property type="entry name" value="WD40 repeat-like"/>
    <property type="match status" value="1"/>
</dbReference>